<evidence type="ECO:0000313" key="2">
    <source>
        <dbReference type="EMBL" id="SVB55590.1"/>
    </source>
</evidence>
<evidence type="ECO:0000256" key="1">
    <source>
        <dbReference type="SAM" id="Phobius"/>
    </source>
</evidence>
<keyword evidence="1" id="KW-0812">Transmembrane</keyword>
<gene>
    <name evidence="2" type="ORF">METZ01_LOCUS208444</name>
</gene>
<proteinExistence type="predicted"/>
<name>A0A382EXX0_9ZZZZ</name>
<dbReference type="AlphaFoldDB" id="A0A382EXX0"/>
<reference evidence="2" key="1">
    <citation type="submission" date="2018-05" db="EMBL/GenBank/DDBJ databases">
        <authorList>
            <person name="Lanie J.A."/>
            <person name="Ng W.-L."/>
            <person name="Kazmierczak K.M."/>
            <person name="Andrzejewski T.M."/>
            <person name="Davidsen T.M."/>
            <person name="Wayne K.J."/>
            <person name="Tettelin H."/>
            <person name="Glass J.I."/>
            <person name="Rusch D."/>
            <person name="Podicherti R."/>
            <person name="Tsui H.-C.T."/>
            <person name="Winkler M.E."/>
        </authorList>
    </citation>
    <scope>NUCLEOTIDE SEQUENCE</scope>
</reference>
<feature type="transmembrane region" description="Helical" evidence="1">
    <location>
        <begin position="9"/>
        <end position="27"/>
    </location>
</feature>
<feature type="transmembrane region" description="Helical" evidence="1">
    <location>
        <begin position="97"/>
        <end position="112"/>
    </location>
</feature>
<sequence>MAIISGQELIDIAILTLAMGYIFSGFIRKPRDELSSYFGHDTWGEFKYAAMIATPAVLLHEFGHKFVGLFYGFDSILHISIIGLGIGILLKYVRSPIIFFVPAFVVSTLAVADPAKFAILALAGPAANFGLYWISEWALLSKKWPKYNHAWIVSKKINLILMVINMIPFGGFDGAKIMAGNMSLYFGSLVIGGFLVYKNEKKWRNYALKF</sequence>
<protein>
    <recommendedName>
        <fullName evidence="3">Peptidase M50 domain-containing protein</fullName>
    </recommendedName>
</protein>
<dbReference type="EMBL" id="UINC01046946">
    <property type="protein sequence ID" value="SVB55590.1"/>
    <property type="molecule type" value="Genomic_DNA"/>
</dbReference>
<feature type="transmembrane region" description="Helical" evidence="1">
    <location>
        <begin position="118"/>
        <end position="140"/>
    </location>
</feature>
<keyword evidence="1" id="KW-1133">Transmembrane helix</keyword>
<feature type="transmembrane region" description="Helical" evidence="1">
    <location>
        <begin position="69"/>
        <end position="90"/>
    </location>
</feature>
<keyword evidence="1" id="KW-0472">Membrane</keyword>
<organism evidence="2">
    <name type="scientific">marine metagenome</name>
    <dbReference type="NCBI Taxonomy" id="408172"/>
    <lineage>
        <taxon>unclassified sequences</taxon>
        <taxon>metagenomes</taxon>
        <taxon>ecological metagenomes</taxon>
    </lineage>
</organism>
<accession>A0A382EXX0</accession>
<feature type="transmembrane region" description="Helical" evidence="1">
    <location>
        <begin position="177"/>
        <end position="197"/>
    </location>
</feature>
<evidence type="ECO:0008006" key="3">
    <source>
        <dbReference type="Google" id="ProtNLM"/>
    </source>
</evidence>